<dbReference type="OrthoDB" id="6062270at2759"/>
<gene>
    <name evidence="2" type="primary">LOC111099867</name>
</gene>
<organism evidence="1 2">
    <name type="scientific">Crassostrea virginica</name>
    <name type="common">Eastern oyster</name>
    <dbReference type="NCBI Taxonomy" id="6565"/>
    <lineage>
        <taxon>Eukaryota</taxon>
        <taxon>Metazoa</taxon>
        <taxon>Spiralia</taxon>
        <taxon>Lophotrochozoa</taxon>
        <taxon>Mollusca</taxon>
        <taxon>Bivalvia</taxon>
        <taxon>Autobranchia</taxon>
        <taxon>Pteriomorphia</taxon>
        <taxon>Ostreida</taxon>
        <taxon>Ostreoidea</taxon>
        <taxon>Ostreidae</taxon>
        <taxon>Crassostrea</taxon>
    </lineage>
</organism>
<accession>A0A8B8A8X2</accession>
<dbReference type="Proteomes" id="UP000694844">
    <property type="component" value="Chromosome 6"/>
</dbReference>
<dbReference type="GeneID" id="111099867"/>
<dbReference type="RefSeq" id="XP_022287048.1">
    <property type="nucleotide sequence ID" value="XM_022431340.1"/>
</dbReference>
<evidence type="ECO:0000313" key="2">
    <source>
        <dbReference type="RefSeq" id="XP_022287048.1"/>
    </source>
</evidence>
<keyword evidence="1" id="KW-1185">Reference proteome</keyword>
<sequence>MMTALVKCGKVGVLQIRCGYKLFLSATRNYYQKPVPVVQRLIKAGLTQQDNVELYPLHLESCSFNQNFSKAGVFFNTYSLDENGNYQNAEYGGKTVTPVLDFRNVFEKGYSMLRTFVSQDACDSRPEEEYDVERWKALYRLCEFLLDKGYHETALKSKEATECPEELLERTETFSAALLTSHLLTKLMPGDNYVISSDYSDKPLLCPCHDNCGMLMKYGSTGLGLERLWYGHRDIVLSSCNSNVMIFNAKSEELLKSQEGTTIDEKEKSEGVEDKLNLPDCDPQIISQTIIFSLYQSGKSHLSLIPTIVLTPSNFCVYFYDHVNDVLLRMGSPDPLWEADDECKFSMSAILKLWMVINYSRFKPVLSDNQISRLQRSANFRNLLAKEGFSIKEVSKRIKCKSKFKSDCHFDLTKRKNDVVDLIM</sequence>
<dbReference type="AlphaFoldDB" id="A0A8B8A8X2"/>
<name>A0A8B8A8X2_CRAVI</name>
<evidence type="ECO:0000313" key="1">
    <source>
        <dbReference type="Proteomes" id="UP000694844"/>
    </source>
</evidence>
<protein>
    <submittedName>
        <fullName evidence="2">Uncharacterized protein LOC111099867</fullName>
    </submittedName>
</protein>
<dbReference type="KEGG" id="cvn:111099867"/>
<reference evidence="2" key="1">
    <citation type="submission" date="2025-08" db="UniProtKB">
        <authorList>
            <consortium name="RefSeq"/>
        </authorList>
    </citation>
    <scope>IDENTIFICATION</scope>
    <source>
        <tissue evidence="2">Whole sample</tissue>
    </source>
</reference>
<proteinExistence type="predicted"/>